<dbReference type="PANTHER" id="PTHR12855:SF10">
    <property type="entry name" value="DNA METHYLTRANSFERASE 1-ASSOCIATED PROTEIN 1"/>
    <property type="match status" value="1"/>
</dbReference>
<dbReference type="InterPro" id="IPR032563">
    <property type="entry name" value="DAMP1_SANT-like"/>
</dbReference>
<feature type="compositionally biased region" description="Low complexity" evidence="7">
    <location>
        <begin position="397"/>
        <end position="414"/>
    </location>
</feature>
<dbReference type="InterPro" id="IPR008468">
    <property type="entry name" value="DMAP1"/>
</dbReference>
<dbReference type="Proteomes" id="UP000789595">
    <property type="component" value="Unassembled WGS sequence"/>
</dbReference>
<evidence type="ECO:0000256" key="3">
    <source>
        <dbReference type="ARBA" id="ARBA00023015"/>
    </source>
</evidence>
<organism evidence="10 11">
    <name type="scientific">Pelagomonas calceolata</name>
    <dbReference type="NCBI Taxonomy" id="35677"/>
    <lineage>
        <taxon>Eukaryota</taxon>
        <taxon>Sar</taxon>
        <taxon>Stramenopiles</taxon>
        <taxon>Ochrophyta</taxon>
        <taxon>Pelagophyceae</taxon>
        <taxon>Pelagomonadales</taxon>
        <taxon>Pelagomonadaceae</taxon>
        <taxon>Pelagomonas</taxon>
    </lineage>
</organism>
<keyword evidence="3" id="KW-0805">Transcription regulation</keyword>
<dbReference type="GO" id="GO:0000122">
    <property type="term" value="P:negative regulation of transcription by RNA polymerase II"/>
    <property type="evidence" value="ECO:0007669"/>
    <property type="project" value="TreeGrafter"/>
</dbReference>
<keyword evidence="6" id="KW-0175">Coiled coil</keyword>
<keyword evidence="5" id="KW-0539">Nucleus</keyword>
<evidence type="ECO:0000256" key="6">
    <source>
        <dbReference type="SAM" id="Coils"/>
    </source>
</evidence>
<proteinExistence type="predicted"/>
<comment type="subcellular location">
    <subcellularLocation>
        <location evidence="1">Nucleus</location>
    </subcellularLocation>
</comment>
<keyword evidence="11" id="KW-1185">Reference proteome</keyword>
<evidence type="ECO:0000256" key="5">
    <source>
        <dbReference type="ARBA" id="ARBA00023242"/>
    </source>
</evidence>
<evidence type="ECO:0000313" key="11">
    <source>
        <dbReference type="Proteomes" id="UP000789595"/>
    </source>
</evidence>
<keyword evidence="2" id="KW-0156">Chromatin regulator</keyword>
<reference evidence="10" key="1">
    <citation type="submission" date="2021-11" db="EMBL/GenBank/DDBJ databases">
        <authorList>
            <consortium name="Genoscope - CEA"/>
            <person name="William W."/>
        </authorList>
    </citation>
    <scope>NUCLEOTIDE SEQUENCE</scope>
</reference>
<dbReference type="Gene3D" id="1.10.10.60">
    <property type="entry name" value="Homeodomain-like"/>
    <property type="match status" value="1"/>
</dbReference>
<evidence type="ECO:0000313" key="10">
    <source>
        <dbReference type="EMBL" id="CAH0373434.1"/>
    </source>
</evidence>
<comment type="caution">
    <text evidence="10">The sequence shown here is derived from an EMBL/GenBank/DDBJ whole genome shotgun (WGS) entry which is preliminary data.</text>
</comment>
<feature type="region of interest" description="Disordered" evidence="7">
    <location>
        <begin position="392"/>
        <end position="433"/>
    </location>
</feature>
<keyword evidence="4" id="KW-0804">Transcription</keyword>
<gene>
    <name evidence="10" type="ORF">PECAL_4P06300</name>
</gene>
<name>A0A8J2WZ64_9STRA</name>
<protein>
    <recommendedName>
        <fullName evidence="12">dAMP1 SANT/Myb-like domain-containing protein</fullName>
    </recommendedName>
</protein>
<feature type="domain" description="DNA methyltransferase 1-associated 1" evidence="8">
    <location>
        <begin position="313"/>
        <end position="390"/>
    </location>
</feature>
<evidence type="ECO:0000256" key="7">
    <source>
        <dbReference type="SAM" id="MobiDB-lite"/>
    </source>
</evidence>
<feature type="region of interest" description="Disordered" evidence="7">
    <location>
        <begin position="298"/>
        <end position="327"/>
    </location>
</feature>
<dbReference type="GO" id="GO:0003714">
    <property type="term" value="F:transcription corepressor activity"/>
    <property type="evidence" value="ECO:0007669"/>
    <property type="project" value="TreeGrafter"/>
</dbReference>
<dbReference type="InterPro" id="IPR027109">
    <property type="entry name" value="Swc4/Dmap1"/>
</dbReference>
<evidence type="ECO:0000259" key="9">
    <source>
        <dbReference type="Pfam" id="PF16282"/>
    </source>
</evidence>
<feature type="domain" description="DAMP1 SANT/Myb-like" evidence="9">
    <location>
        <begin position="115"/>
        <end position="191"/>
    </location>
</feature>
<dbReference type="GO" id="GO:0035267">
    <property type="term" value="C:NuA4 histone acetyltransferase complex"/>
    <property type="evidence" value="ECO:0007669"/>
    <property type="project" value="InterPro"/>
</dbReference>
<dbReference type="GO" id="GO:0006338">
    <property type="term" value="P:chromatin remodeling"/>
    <property type="evidence" value="ECO:0007669"/>
    <property type="project" value="InterPro"/>
</dbReference>
<feature type="coiled-coil region" evidence="6">
    <location>
        <begin position="248"/>
        <end position="275"/>
    </location>
</feature>
<dbReference type="PANTHER" id="PTHR12855">
    <property type="entry name" value="DNA METHYLTRANSFERASE 1-ASSOCIATED PROTEIN 1 FAMILY MEMBER"/>
    <property type="match status" value="1"/>
</dbReference>
<dbReference type="Pfam" id="PF05499">
    <property type="entry name" value="DMAP1"/>
    <property type="match status" value="1"/>
</dbReference>
<evidence type="ECO:0000256" key="4">
    <source>
        <dbReference type="ARBA" id="ARBA00023163"/>
    </source>
</evidence>
<dbReference type="EMBL" id="CAKKNE010000004">
    <property type="protein sequence ID" value="CAH0373434.1"/>
    <property type="molecule type" value="Genomic_DNA"/>
</dbReference>
<dbReference type="AlphaFoldDB" id="A0A8J2WZ64"/>
<evidence type="ECO:0000256" key="2">
    <source>
        <dbReference type="ARBA" id="ARBA00022853"/>
    </source>
</evidence>
<dbReference type="Pfam" id="PF16282">
    <property type="entry name" value="SANT_DAMP1_like"/>
    <property type="match status" value="1"/>
</dbReference>
<feature type="non-terminal residue" evidence="10">
    <location>
        <position position="1"/>
    </location>
</feature>
<evidence type="ECO:0000256" key="1">
    <source>
        <dbReference type="ARBA" id="ARBA00004123"/>
    </source>
</evidence>
<evidence type="ECO:0000259" key="8">
    <source>
        <dbReference type="Pfam" id="PF05499"/>
    </source>
</evidence>
<dbReference type="GO" id="GO:0006281">
    <property type="term" value="P:DNA repair"/>
    <property type="evidence" value="ECO:0007669"/>
    <property type="project" value="InterPro"/>
</dbReference>
<dbReference type="OrthoDB" id="19740at2759"/>
<evidence type="ECO:0008006" key="12">
    <source>
        <dbReference type="Google" id="ProtNLM"/>
    </source>
</evidence>
<dbReference type="GO" id="GO:0000812">
    <property type="term" value="C:Swr1 complex"/>
    <property type="evidence" value="ECO:0007669"/>
    <property type="project" value="TreeGrafter"/>
</dbReference>
<sequence>SRANQSLCCARAHASSTEATYAFSSAQRAACTHQISSARTPPPHRMASKLAGGEVVLDHGTFKANQPPLAPKRKLKIDRKKSDVEWQWAPFTNQAREDGLVLHHWQKKGVEFAEYPYARFNTKLERVTYTDDEYERLLADRHWTRSDTDYLINLCHRLDLRWPVILDRYAPVPPRPLEQLQRRYYHCAHALARDRYRRSRGGRLESEGGVPAYVDQSQALGISSRTRDFDVAYEEKRRRQAHVAYCRTRAEEAEERRLRDELKAVELESRRLKRRARGQPADEPPRRSGLEAARLAANAIAPPKRPQPGQPYLQSSRLKPPEGAQGLSKGMLTKLALVLEELGVPARPIPTKLSCDAYDALRRDIVTLLSLQKLATSKDLELRQMRRAADDQHARAQHAARAAQQHTRAQAYAAPKRTAPQVTRGQVQKRARR</sequence>
<accession>A0A8J2WZ64</accession>